<evidence type="ECO:0000256" key="6">
    <source>
        <dbReference type="ARBA" id="ARBA00012720"/>
    </source>
</evidence>
<dbReference type="GO" id="GO:0006284">
    <property type="term" value="P:base-excision repair"/>
    <property type="evidence" value="ECO:0007669"/>
    <property type="project" value="InterPro"/>
</dbReference>
<evidence type="ECO:0000256" key="20">
    <source>
        <dbReference type="PROSITE-ProRule" id="PRU00391"/>
    </source>
</evidence>
<gene>
    <name evidence="23" type="ORF">CAP_2124</name>
</gene>
<dbReference type="eggNOG" id="COG0266">
    <property type="taxonomic scope" value="Bacteria"/>
</dbReference>
<evidence type="ECO:0000256" key="19">
    <source>
        <dbReference type="ARBA" id="ARBA00044632"/>
    </source>
</evidence>
<dbReference type="SMART" id="SM01232">
    <property type="entry name" value="H2TH"/>
    <property type="match status" value="1"/>
</dbReference>
<evidence type="ECO:0000259" key="22">
    <source>
        <dbReference type="PROSITE" id="PS51068"/>
    </source>
</evidence>
<dbReference type="PANTHER" id="PTHR22993:SF9">
    <property type="entry name" value="FORMAMIDOPYRIMIDINE-DNA GLYCOSYLASE"/>
    <property type="match status" value="1"/>
</dbReference>
<dbReference type="PROSITE" id="PS51068">
    <property type="entry name" value="FPG_CAT"/>
    <property type="match status" value="1"/>
</dbReference>
<dbReference type="Gene3D" id="3.20.190.10">
    <property type="entry name" value="MutM-like, N-terminal"/>
    <property type="match status" value="1"/>
</dbReference>
<evidence type="ECO:0000256" key="5">
    <source>
        <dbReference type="ARBA" id="ARBA00012024"/>
    </source>
</evidence>
<dbReference type="PROSITE" id="PS51066">
    <property type="entry name" value="ZF_FPG_2"/>
    <property type="match status" value="1"/>
</dbReference>
<dbReference type="PANTHER" id="PTHR22993">
    <property type="entry name" value="FORMAMIDOPYRIMIDINE-DNA GLYCOSYLASE"/>
    <property type="match status" value="1"/>
</dbReference>
<evidence type="ECO:0000256" key="10">
    <source>
        <dbReference type="ARBA" id="ARBA00022771"/>
    </source>
</evidence>
<feature type="domain" description="Formamidopyrimidine-DNA glycosylase catalytic" evidence="22">
    <location>
        <begin position="2"/>
        <end position="115"/>
    </location>
</feature>
<keyword evidence="17" id="KW-0326">Glycosidase</keyword>
<dbReference type="InterPro" id="IPR035937">
    <property type="entry name" value="FPG_N"/>
</dbReference>
<dbReference type="PROSITE" id="PS01242">
    <property type="entry name" value="ZF_FPG_1"/>
    <property type="match status" value="1"/>
</dbReference>
<dbReference type="InterPro" id="IPR000214">
    <property type="entry name" value="Znf_DNA_glyclase/AP_lyase"/>
</dbReference>
<evidence type="ECO:0000313" key="23">
    <source>
        <dbReference type="EMBL" id="EYF06246.1"/>
    </source>
</evidence>
<dbReference type="SUPFAM" id="SSF46946">
    <property type="entry name" value="S13-like H2TH domain"/>
    <property type="match status" value="1"/>
</dbReference>
<sequence>MPELPEVEHTARALAHWLTGQRIEGAEADPTRMLRGQSPRAFARMLKGRTLDRVERRGKAMLLTFDADAGLLSHLGMTGRWLRRLPGEPPPRHSRARIYLPQGVVLHNDDPRMFGRLLVAPASTLPALPDLLALGPDPLRDGVDASALGQAFARTTRPVKVALMDPTVIAGVGNIQATEALFRAGVHPARPAHGLAPDEVAAVAAGIEASITHTLASLAAQPEVAYLGSGLAPENPFLVYDRAGTPCPRCSTTLDKMTLGGRTSAYCPRCQPRCQPRRARRRRATSPSAGP</sequence>
<evidence type="ECO:0000313" key="24">
    <source>
        <dbReference type="Proteomes" id="UP000019678"/>
    </source>
</evidence>
<comment type="catalytic activity">
    <reaction evidence="19">
        <text>2'-deoxyribonucleotide-(2'-deoxyribose 5'-phosphate)-2'-deoxyribonucleotide-DNA = a 3'-end 2'-deoxyribonucleotide-(2,3-dehydro-2,3-deoxyribose 5'-phosphate)-DNA + a 5'-end 5'-phospho-2'-deoxyribonucleoside-DNA + H(+)</text>
        <dbReference type="Rhea" id="RHEA:66592"/>
        <dbReference type="Rhea" id="RHEA-COMP:13180"/>
        <dbReference type="Rhea" id="RHEA-COMP:16897"/>
        <dbReference type="Rhea" id="RHEA-COMP:17067"/>
        <dbReference type="ChEBI" id="CHEBI:15378"/>
        <dbReference type="ChEBI" id="CHEBI:136412"/>
        <dbReference type="ChEBI" id="CHEBI:157695"/>
        <dbReference type="ChEBI" id="CHEBI:167181"/>
        <dbReference type="EC" id="4.2.99.18"/>
    </reaction>
</comment>
<dbReference type="InterPro" id="IPR015887">
    <property type="entry name" value="DNA_glyclase_Znf_dom_DNA_BS"/>
</dbReference>
<organism evidence="23 24">
    <name type="scientific">Chondromyces apiculatus DSM 436</name>
    <dbReference type="NCBI Taxonomy" id="1192034"/>
    <lineage>
        <taxon>Bacteria</taxon>
        <taxon>Pseudomonadati</taxon>
        <taxon>Myxococcota</taxon>
        <taxon>Polyangia</taxon>
        <taxon>Polyangiales</taxon>
        <taxon>Polyangiaceae</taxon>
        <taxon>Chondromyces</taxon>
    </lineage>
</organism>
<keyword evidence="11" id="KW-0378">Hydrolase</keyword>
<keyword evidence="12" id="KW-0862">Zinc</keyword>
<comment type="caution">
    <text evidence="23">The sequence shown here is derived from an EMBL/GenBank/DDBJ whole genome shotgun (WGS) entry which is preliminary data.</text>
</comment>
<dbReference type="EMBL" id="ASRX01000017">
    <property type="protein sequence ID" value="EYF06246.1"/>
    <property type="molecule type" value="Genomic_DNA"/>
</dbReference>
<dbReference type="InterPro" id="IPR010663">
    <property type="entry name" value="Znf_FPG/IleRS"/>
</dbReference>
<dbReference type="GO" id="GO:0034039">
    <property type="term" value="F:8-oxo-7,8-dihydroguanine DNA N-glycosylase activity"/>
    <property type="evidence" value="ECO:0007669"/>
    <property type="project" value="TreeGrafter"/>
</dbReference>
<evidence type="ECO:0000256" key="2">
    <source>
        <dbReference type="ARBA" id="ARBA00001947"/>
    </source>
</evidence>
<evidence type="ECO:0000256" key="16">
    <source>
        <dbReference type="ARBA" id="ARBA00023268"/>
    </source>
</evidence>
<evidence type="ECO:0000256" key="17">
    <source>
        <dbReference type="ARBA" id="ARBA00023295"/>
    </source>
</evidence>
<evidence type="ECO:0000256" key="1">
    <source>
        <dbReference type="ARBA" id="ARBA00001668"/>
    </source>
</evidence>
<evidence type="ECO:0000256" key="18">
    <source>
        <dbReference type="ARBA" id="ARBA00030638"/>
    </source>
</evidence>
<dbReference type="GO" id="GO:0003684">
    <property type="term" value="F:damaged DNA binding"/>
    <property type="evidence" value="ECO:0007669"/>
    <property type="project" value="InterPro"/>
</dbReference>
<evidence type="ECO:0000256" key="9">
    <source>
        <dbReference type="ARBA" id="ARBA00022763"/>
    </source>
</evidence>
<dbReference type="EC" id="3.2.2.23" evidence="5"/>
<dbReference type="OrthoDB" id="9800855at2"/>
<evidence type="ECO:0000256" key="13">
    <source>
        <dbReference type="ARBA" id="ARBA00023125"/>
    </source>
</evidence>
<dbReference type="AlphaFoldDB" id="A0A017TCA4"/>
<comment type="similarity">
    <text evidence="3">Belongs to the FPG family.</text>
</comment>
<dbReference type="Pfam" id="PF01149">
    <property type="entry name" value="Fapy_DNA_glyco"/>
    <property type="match status" value="1"/>
</dbReference>
<keyword evidence="24" id="KW-1185">Reference proteome</keyword>
<dbReference type="SUPFAM" id="SSF57716">
    <property type="entry name" value="Glucocorticoid receptor-like (DNA-binding domain)"/>
    <property type="match status" value="1"/>
</dbReference>
<dbReference type="Proteomes" id="UP000019678">
    <property type="component" value="Unassembled WGS sequence"/>
</dbReference>
<accession>A0A017TCA4</accession>
<evidence type="ECO:0000256" key="7">
    <source>
        <dbReference type="ARBA" id="ARBA00016240"/>
    </source>
</evidence>
<feature type="domain" description="FPG-type" evidence="21">
    <location>
        <begin position="238"/>
        <end position="272"/>
    </location>
</feature>
<evidence type="ECO:0000256" key="11">
    <source>
        <dbReference type="ARBA" id="ARBA00022801"/>
    </source>
</evidence>
<dbReference type="NCBIfam" id="NF002211">
    <property type="entry name" value="PRK01103.1"/>
    <property type="match status" value="1"/>
</dbReference>
<dbReference type="InterPro" id="IPR020629">
    <property type="entry name" value="FPG_Glyclase"/>
</dbReference>
<reference evidence="23 24" key="1">
    <citation type="submission" date="2013-05" db="EMBL/GenBank/DDBJ databases">
        <title>Genome assembly of Chondromyces apiculatus DSM 436.</title>
        <authorList>
            <person name="Sharma G."/>
            <person name="Khatri I."/>
            <person name="Kaur C."/>
            <person name="Mayilraj S."/>
            <person name="Subramanian S."/>
        </authorList>
    </citation>
    <scope>NUCLEOTIDE SEQUENCE [LARGE SCALE GENOMIC DNA]</scope>
    <source>
        <strain evidence="23 24">DSM 436</strain>
    </source>
</reference>
<dbReference type="InterPro" id="IPR012319">
    <property type="entry name" value="FPG_cat"/>
</dbReference>
<dbReference type="SMART" id="SM00898">
    <property type="entry name" value="Fapy_DNA_glyco"/>
    <property type="match status" value="1"/>
</dbReference>
<proteinExistence type="inferred from homology"/>
<evidence type="ECO:0000259" key="21">
    <source>
        <dbReference type="PROSITE" id="PS51066"/>
    </source>
</evidence>
<keyword evidence="15" id="KW-0456">Lyase</keyword>
<keyword evidence="13" id="KW-0238">DNA-binding</keyword>
<evidence type="ECO:0000256" key="12">
    <source>
        <dbReference type="ARBA" id="ARBA00022833"/>
    </source>
</evidence>
<keyword evidence="9" id="KW-0227">DNA damage</keyword>
<evidence type="ECO:0000256" key="15">
    <source>
        <dbReference type="ARBA" id="ARBA00023239"/>
    </source>
</evidence>
<name>A0A017TCA4_9BACT</name>
<evidence type="ECO:0000256" key="4">
    <source>
        <dbReference type="ARBA" id="ARBA00011245"/>
    </source>
</evidence>
<evidence type="ECO:0000256" key="14">
    <source>
        <dbReference type="ARBA" id="ARBA00023204"/>
    </source>
</evidence>
<keyword evidence="10 20" id="KW-0863">Zinc-finger</keyword>
<keyword evidence="14" id="KW-0234">DNA repair</keyword>
<dbReference type="EC" id="4.2.99.18" evidence="6"/>
<keyword evidence="16" id="KW-0511">Multifunctional enzyme</keyword>
<dbReference type="STRING" id="1192034.CAP_2124"/>
<dbReference type="GO" id="GO:0008270">
    <property type="term" value="F:zinc ion binding"/>
    <property type="evidence" value="ECO:0007669"/>
    <property type="project" value="UniProtKB-KW"/>
</dbReference>
<dbReference type="SUPFAM" id="SSF81624">
    <property type="entry name" value="N-terminal domain of MutM-like DNA repair proteins"/>
    <property type="match status" value="1"/>
</dbReference>
<dbReference type="InterPro" id="IPR010979">
    <property type="entry name" value="Ribosomal_uS13-like_H2TH"/>
</dbReference>
<dbReference type="GO" id="GO:0140078">
    <property type="term" value="F:class I DNA-(apurinic or apyrimidinic site) endonuclease activity"/>
    <property type="evidence" value="ECO:0007669"/>
    <property type="project" value="UniProtKB-EC"/>
</dbReference>
<keyword evidence="8" id="KW-0479">Metal-binding</keyword>
<dbReference type="CDD" id="cd08966">
    <property type="entry name" value="EcFpg-like_N"/>
    <property type="match status" value="1"/>
</dbReference>
<dbReference type="InterPro" id="IPR015886">
    <property type="entry name" value="H2TH_FPG"/>
</dbReference>
<protein>
    <recommendedName>
        <fullName evidence="7">Formamidopyrimidine-DNA glycosylase</fullName>
        <ecNumber evidence="5">3.2.2.23</ecNumber>
        <ecNumber evidence="6">4.2.99.18</ecNumber>
    </recommendedName>
    <alternativeName>
        <fullName evidence="18">DNA-(apurinic or apyrimidinic site) lyase MutM</fullName>
    </alternativeName>
</protein>
<dbReference type="Gene3D" id="1.10.8.50">
    <property type="match status" value="1"/>
</dbReference>
<comment type="subunit">
    <text evidence="4">Monomer.</text>
</comment>
<evidence type="ECO:0000256" key="3">
    <source>
        <dbReference type="ARBA" id="ARBA00009409"/>
    </source>
</evidence>
<comment type="cofactor">
    <cofactor evidence="2">
        <name>Zn(2+)</name>
        <dbReference type="ChEBI" id="CHEBI:29105"/>
    </cofactor>
</comment>
<dbReference type="Pfam" id="PF06827">
    <property type="entry name" value="zf-FPG_IleRS"/>
    <property type="match status" value="1"/>
</dbReference>
<dbReference type="Pfam" id="PF06831">
    <property type="entry name" value="H2TH"/>
    <property type="match status" value="1"/>
</dbReference>
<evidence type="ECO:0000256" key="8">
    <source>
        <dbReference type="ARBA" id="ARBA00022723"/>
    </source>
</evidence>
<comment type="catalytic activity">
    <reaction evidence="1">
        <text>Hydrolysis of DNA containing ring-opened 7-methylguanine residues, releasing 2,6-diamino-4-hydroxy-5-(N-methyl)formamidopyrimidine.</text>
        <dbReference type="EC" id="3.2.2.23"/>
    </reaction>
</comment>